<feature type="transmembrane region" description="Helical" evidence="1">
    <location>
        <begin position="136"/>
        <end position="156"/>
    </location>
</feature>
<dbReference type="OrthoDB" id="7771437at2"/>
<keyword evidence="1" id="KW-0472">Membrane</keyword>
<protein>
    <submittedName>
        <fullName evidence="2">YIP1 family protein</fullName>
    </submittedName>
</protein>
<dbReference type="EMBL" id="SRKY01000001">
    <property type="protein sequence ID" value="THH38557.1"/>
    <property type="molecule type" value="Genomic_DNA"/>
</dbReference>
<dbReference type="RefSeq" id="WP_136461450.1">
    <property type="nucleotide sequence ID" value="NZ_SRKY01000001.1"/>
</dbReference>
<proteinExistence type="predicted"/>
<keyword evidence="3" id="KW-1185">Reference proteome</keyword>
<feature type="transmembrane region" description="Helical" evidence="1">
    <location>
        <begin position="31"/>
        <end position="49"/>
    </location>
</feature>
<evidence type="ECO:0000313" key="2">
    <source>
        <dbReference type="EMBL" id="THH38557.1"/>
    </source>
</evidence>
<comment type="caution">
    <text evidence="2">The sequence shown here is derived from an EMBL/GenBank/DDBJ whole genome shotgun (WGS) entry which is preliminary data.</text>
</comment>
<gene>
    <name evidence="2" type="ORF">E4Z66_03025</name>
</gene>
<dbReference type="AlphaFoldDB" id="A0A4S4NIK3"/>
<evidence type="ECO:0000313" key="3">
    <source>
        <dbReference type="Proteomes" id="UP000306602"/>
    </source>
</evidence>
<evidence type="ECO:0000256" key="1">
    <source>
        <dbReference type="SAM" id="Phobius"/>
    </source>
</evidence>
<keyword evidence="1" id="KW-0812">Transmembrane</keyword>
<reference evidence="2 3" key="1">
    <citation type="submission" date="2019-04" db="EMBL/GenBank/DDBJ databases">
        <title>Shimia ponticola sp. nov., isolated from seawater.</title>
        <authorList>
            <person name="Kim Y.-O."/>
            <person name="Yoon J.-H."/>
        </authorList>
    </citation>
    <scope>NUCLEOTIDE SEQUENCE [LARGE SCALE GENOMIC DNA]</scope>
    <source>
        <strain evidence="2 3">MYP11</strain>
    </source>
</reference>
<feature type="transmembrane region" description="Helical" evidence="1">
    <location>
        <begin position="106"/>
        <end position="130"/>
    </location>
</feature>
<dbReference type="Proteomes" id="UP000306602">
    <property type="component" value="Unassembled WGS sequence"/>
</dbReference>
<accession>A0A4S4NIK3</accession>
<keyword evidence="1" id="KW-1133">Transmembrane helix</keyword>
<sequence length="162" mass="17584">MSVSRRILAMYRRPRLVVADLLGDGTREDRVLAYLIAGCALMFLAQLPRLAREAHLTEGDLNMMMGGALLGWLMIAPLAFYLIAGISHVIALIFGGQGSFYTARLALFWALLAAAPIFLLLGLVLGFIGAGVQSTLVGSLWLLCFVAFWGTGLWVTERRVAA</sequence>
<name>A0A4S4NIK3_9RHOB</name>
<organism evidence="2 3">
    <name type="scientific">Aliishimia ponticola</name>
    <dbReference type="NCBI Taxonomy" id="2499833"/>
    <lineage>
        <taxon>Bacteria</taxon>
        <taxon>Pseudomonadati</taxon>
        <taxon>Pseudomonadota</taxon>
        <taxon>Alphaproteobacteria</taxon>
        <taxon>Rhodobacterales</taxon>
        <taxon>Paracoccaceae</taxon>
        <taxon>Aliishimia</taxon>
    </lineage>
</organism>
<feature type="transmembrane region" description="Helical" evidence="1">
    <location>
        <begin position="69"/>
        <end position="94"/>
    </location>
</feature>